<sequence>MDIRKNELGTMEQGVRVSPLPFGFDGYMGLTNQLYVSGGVLSGPHYANGKPSYMQSLEYSRKLNITGGRVGLIINFALGVTGGLFVNRSIAHYGTYVLEMPESPDKAYFIWAELNNDGATMSFGYSIKKKLTYSRFEPENPVTGDYWFDIPSNIMKLRRSREVEDVSGEIVLEYYWEEVKRVILGWIAQGTDGCIYSMTSFPLHYWFSEQYPEHIKYDGVSIQTDGRFIAENYEHWKDNVDICTNVANSSVARDAIYYGADLWSYPIGQSNEMLTGKMLVGWTEQEHDKGLNAFYYSGIEDVVNDEVVSFKILSTEFLMNKLLENYIARKALTSSLLTSNLILSNETLIEWYKQDAQKYSLLFINMWKDEMFTNFIGVRDSIFEQINIEPSASFYYETDRLRVYVNPSSTAYRSGQFVTDSKVDITKYSKLKIEWESLASGVYGYGHFGLIDSKTTGVHDSNFKLSVSNSFDRKIDELDISELTGTYHIGAGARAKDSTSNTYTSNVYIYKIWLEE</sequence>
<evidence type="ECO:0000313" key="2">
    <source>
        <dbReference type="Proteomes" id="UP000190285"/>
    </source>
</evidence>
<evidence type="ECO:0000313" key="1">
    <source>
        <dbReference type="EMBL" id="SKC57530.1"/>
    </source>
</evidence>
<name>A0A1T5K1V3_9FIRM</name>
<accession>A0A1T5K1V3</accession>
<dbReference type="Proteomes" id="UP000190285">
    <property type="component" value="Unassembled WGS sequence"/>
</dbReference>
<proteinExistence type="predicted"/>
<protein>
    <submittedName>
        <fullName evidence="1">Uncharacterized protein</fullName>
    </submittedName>
</protein>
<keyword evidence="2" id="KW-1185">Reference proteome</keyword>
<dbReference type="STRING" id="36842.SAMN02194393_01546"/>
<reference evidence="1 2" key="1">
    <citation type="submission" date="2017-02" db="EMBL/GenBank/DDBJ databases">
        <authorList>
            <person name="Peterson S.W."/>
        </authorList>
    </citation>
    <scope>NUCLEOTIDE SEQUENCE [LARGE SCALE GENOMIC DNA]</scope>
    <source>
        <strain evidence="1 2">M1</strain>
    </source>
</reference>
<dbReference type="RefSeq" id="WP_079490616.1">
    <property type="nucleotide sequence ID" value="NZ_FUZT01000003.1"/>
</dbReference>
<dbReference type="EMBL" id="FUZT01000003">
    <property type="protein sequence ID" value="SKC57530.1"/>
    <property type="molecule type" value="Genomic_DNA"/>
</dbReference>
<gene>
    <name evidence="1" type="ORF">SAMN02194393_01546</name>
</gene>
<organism evidence="1 2">
    <name type="scientific">Maledivibacter halophilus</name>
    <dbReference type="NCBI Taxonomy" id="36842"/>
    <lineage>
        <taxon>Bacteria</taxon>
        <taxon>Bacillati</taxon>
        <taxon>Bacillota</taxon>
        <taxon>Clostridia</taxon>
        <taxon>Peptostreptococcales</taxon>
        <taxon>Caminicellaceae</taxon>
        <taxon>Maledivibacter</taxon>
    </lineage>
</organism>
<dbReference type="AlphaFoldDB" id="A0A1T5K1V3"/>